<evidence type="ECO:0000256" key="2">
    <source>
        <dbReference type="ARBA" id="ARBA00025783"/>
    </source>
</evidence>
<name>A0A2R5G7H2_9STRA</name>
<dbReference type="AlphaFoldDB" id="A0A2R5G7H2"/>
<evidence type="ECO:0000256" key="1">
    <source>
        <dbReference type="ARBA" id="ARBA00018517"/>
    </source>
</evidence>
<dbReference type="GO" id="GO:0005634">
    <property type="term" value="C:nucleus"/>
    <property type="evidence" value="ECO:0007669"/>
    <property type="project" value="TreeGrafter"/>
</dbReference>
<gene>
    <name evidence="9" type="ORF">FCC1311_025002</name>
</gene>
<dbReference type="PANTHER" id="PTHR14741:SF32">
    <property type="entry name" value="TRIMETHYLGUANOSINE SYNTHASE"/>
    <property type="match status" value="1"/>
</dbReference>
<accession>A0A2R5G7H2</accession>
<comment type="caution">
    <text evidence="9">The sequence shown here is derived from an EMBL/GenBank/DDBJ whole genome shotgun (WGS) entry which is preliminary data.</text>
</comment>
<proteinExistence type="inferred from homology"/>
<sequence>MAAPARGSVLLRCDRPLRVELEDGARLEGVVLTLDPETALVYLLEPPGAVSVFAHVDCAGAEDLAEDHAVWAWWEDLQAKARSRREETEAALGAVQGLDPAQCKALASMPVRVSENEVALFAENVLALEVSPAGALECKAPRRGVDARLENLLFDANNEALTGTKNAKKKSKGSKRNKQQTAAKIESGPLGELRFDQKRALGPDCTLYQTQVALPRYSAFAPGVTNMGAGDFHPDSGVPRKYFAQRYRLFSRFDEGIKMDQESWYSVTPESIAEHIAERCRSNIVVDAFAGAGGNAIQFAFTCEHVIAIEIDRERLEMARHNARVYGVEDRIEFILGDAIQILAMLAERGTPVDAIFISPPWGGPAYQNVDAFLFEHIRVNDLDCTALFHAAARVSPNVAIYVPRNTALNECARLGVKRVEFEQHVIDERVKTCCIYTGDLLAKHTLGLLREMAESDAPEETLQICEEQTQ</sequence>
<comment type="catalytic activity">
    <reaction evidence="5">
        <text>a 5'-end (N(2),N(7)-dimethyl 5'-triphosphoguanosine)-ribonucleoside in snRNA + S-adenosyl-L-methionine = a 5'-end (N(2),N(2),N(7)-trimethyl 5'-triphosphoguanosine)-ribonucleoside in snRNA + S-adenosyl-L-homocysteine + H(+)</text>
        <dbReference type="Rhea" id="RHEA:78479"/>
        <dbReference type="Rhea" id="RHEA-COMP:19087"/>
        <dbReference type="Rhea" id="RHEA-COMP:19089"/>
        <dbReference type="ChEBI" id="CHEBI:15378"/>
        <dbReference type="ChEBI" id="CHEBI:57856"/>
        <dbReference type="ChEBI" id="CHEBI:59789"/>
        <dbReference type="ChEBI" id="CHEBI:167623"/>
        <dbReference type="ChEBI" id="CHEBI:172880"/>
    </reaction>
    <physiologicalReaction direction="left-to-right" evidence="5">
        <dbReference type="Rhea" id="RHEA:78480"/>
    </physiologicalReaction>
</comment>
<comment type="catalytic activity">
    <reaction evidence="4">
        <text>a 5'-end (N(7)-methyl 5'-triphosphoguanosine)-ribonucleoside in snoRNA + S-adenosyl-L-methionine = a 5'-end (N(2),N(7)-dimethyl 5'-triphosphoguanosine)-ribonucleoside in snoRNA + S-adenosyl-L-homocysteine + H(+)</text>
        <dbReference type="Rhea" id="RHEA:78475"/>
        <dbReference type="Rhea" id="RHEA-COMP:19086"/>
        <dbReference type="Rhea" id="RHEA-COMP:19088"/>
        <dbReference type="ChEBI" id="CHEBI:15378"/>
        <dbReference type="ChEBI" id="CHEBI:57856"/>
        <dbReference type="ChEBI" id="CHEBI:59789"/>
        <dbReference type="ChEBI" id="CHEBI:156461"/>
        <dbReference type="ChEBI" id="CHEBI:172880"/>
    </reaction>
    <physiologicalReaction direction="left-to-right" evidence="4">
        <dbReference type="Rhea" id="RHEA:78476"/>
    </physiologicalReaction>
</comment>
<dbReference type="CDD" id="cd02440">
    <property type="entry name" value="AdoMet_MTases"/>
    <property type="match status" value="1"/>
</dbReference>
<comment type="similarity">
    <text evidence="2">Belongs to the methyltransferase superfamily. Trimethylguanosine synthase family.</text>
</comment>
<evidence type="ECO:0000256" key="5">
    <source>
        <dbReference type="ARBA" id="ARBA00048763"/>
    </source>
</evidence>
<dbReference type="Proteomes" id="UP000241890">
    <property type="component" value="Unassembled WGS sequence"/>
</dbReference>
<evidence type="ECO:0000256" key="7">
    <source>
        <dbReference type="ARBA" id="ARBA00049790"/>
    </source>
</evidence>
<dbReference type="SUPFAM" id="SSF53335">
    <property type="entry name" value="S-adenosyl-L-methionine-dependent methyltransferases"/>
    <property type="match status" value="1"/>
</dbReference>
<dbReference type="GO" id="GO:0071164">
    <property type="term" value="F:RNA cap trimethylguanosine synthase activity"/>
    <property type="evidence" value="ECO:0007669"/>
    <property type="project" value="TreeGrafter"/>
</dbReference>
<feature type="region of interest" description="Disordered" evidence="8">
    <location>
        <begin position="163"/>
        <end position="188"/>
    </location>
</feature>
<comment type="catalytic activity">
    <reaction evidence="6">
        <text>a 5'-end (N(7)-methyl 5'-triphosphoguanosine)-ribonucleoside in snRNA + S-adenosyl-L-methionine = a 5'-end (N(2),N(7)-dimethyl 5'-triphosphoguanosine)-ribonucleoside in snRNA + S-adenosyl-L-homocysteine + H(+)</text>
        <dbReference type="Rhea" id="RHEA:78471"/>
        <dbReference type="Rhea" id="RHEA-COMP:19085"/>
        <dbReference type="Rhea" id="RHEA-COMP:19087"/>
        <dbReference type="ChEBI" id="CHEBI:15378"/>
        <dbReference type="ChEBI" id="CHEBI:57856"/>
        <dbReference type="ChEBI" id="CHEBI:59789"/>
        <dbReference type="ChEBI" id="CHEBI:156461"/>
        <dbReference type="ChEBI" id="CHEBI:172880"/>
    </reaction>
    <physiologicalReaction direction="left-to-right" evidence="6">
        <dbReference type="Rhea" id="RHEA:78472"/>
    </physiologicalReaction>
</comment>
<evidence type="ECO:0000256" key="6">
    <source>
        <dbReference type="ARBA" id="ARBA00049075"/>
    </source>
</evidence>
<dbReference type="Pfam" id="PF09445">
    <property type="entry name" value="Methyltransf_15"/>
    <property type="match status" value="1"/>
</dbReference>
<dbReference type="OrthoDB" id="194443at2759"/>
<evidence type="ECO:0000256" key="8">
    <source>
        <dbReference type="SAM" id="MobiDB-lite"/>
    </source>
</evidence>
<reference evidence="9 10" key="1">
    <citation type="submission" date="2017-12" db="EMBL/GenBank/DDBJ databases">
        <title>Sequencing, de novo assembly and annotation of complete genome of a new Thraustochytrid species, strain FCC1311.</title>
        <authorList>
            <person name="Sedici K."/>
            <person name="Godart F."/>
            <person name="Aiese Cigliano R."/>
            <person name="Sanseverino W."/>
            <person name="Barakat M."/>
            <person name="Ortet P."/>
            <person name="Marechal E."/>
            <person name="Cagnac O."/>
            <person name="Amato A."/>
        </authorList>
    </citation>
    <scope>NUCLEOTIDE SEQUENCE [LARGE SCALE GENOMIC DNA]</scope>
</reference>
<evidence type="ECO:0000313" key="10">
    <source>
        <dbReference type="Proteomes" id="UP000241890"/>
    </source>
</evidence>
<dbReference type="InterPro" id="IPR029063">
    <property type="entry name" value="SAM-dependent_MTases_sf"/>
</dbReference>
<evidence type="ECO:0000313" key="9">
    <source>
        <dbReference type="EMBL" id="GBG26279.1"/>
    </source>
</evidence>
<dbReference type="Gene3D" id="3.40.50.150">
    <property type="entry name" value="Vaccinia Virus protein VP39"/>
    <property type="match status" value="1"/>
</dbReference>
<feature type="compositionally biased region" description="Basic residues" evidence="8">
    <location>
        <begin position="166"/>
        <end position="178"/>
    </location>
</feature>
<evidence type="ECO:0000256" key="3">
    <source>
        <dbReference type="ARBA" id="ARBA00047418"/>
    </source>
</evidence>
<comment type="catalytic activity">
    <reaction evidence="3">
        <text>a 5'-end (N(2),N(7)-dimethyl 5'-triphosphoguanosine)-ribonucleoside in snoRNA + S-adenosyl-L-methionine = a 5'-end (N(2),N(2),N(7)-trimethyl 5'-triphosphoguanosine)-ribonucleoside in snoRNA + S-adenosyl-L-homocysteine + H(+)</text>
        <dbReference type="Rhea" id="RHEA:78507"/>
        <dbReference type="Rhea" id="RHEA-COMP:19088"/>
        <dbReference type="Rhea" id="RHEA-COMP:19090"/>
        <dbReference type="ChEBI" id="CHEBI:15378"/>
        <dbReference type="ChEBI" id="CHEBI:57856"/>
        <dbReference type="ChEBI" id="CHEBI:59789"/>
        <dbReference type="ChEBI" id="CHEBI:167623"/>
        <dbReference type="ChEBI" id="CHEBI:172880"/>
    </reaction>
    <physiologicalReaction direction="left-to-right" evidence="3">
        <dbReference type="Rhea" id="RHEA:78508"/>
    </physiologicalReaction>
</comment>
<evidence type="ECO:0000256" key="4">
    <source>
        <dbReference type="ARBA" id="ARBA00048740"/>
    </source>
</evidence>
<keyword evidence="10" id="KW-1185">Reference proteome</keyword>
<organism evidence="9 10">
    <name type="scientific">Hondaea fermentalgiana</name>
    <dbReference type="NCBI Taxonomy" id="2315210"/>
    <lineage>
        <taxon>Eukaryota</taxon>
        <taxon>Sar</taxon>
        <taxon>Stramenopiles</taxon>
        <taxon>Bigyra</taxon>
        <taxon>Labyrinthulomycetes</taxon>
        <taxon>Thraustochytrida</taxon>
        <taxon>Thraustochytriidae</taxon>
        <taxon>Hondaea</taxon>
    </lineage>
</organism>
<dbReference type="EMBL" id="BEYU01000019">
    <property type="protein sequence ID" value="GBG26279.1"/>
    <property type="molecule type" value="Genomic_DNA"/>
</dbReference>
<dbReference type="InParanoid" id="A0A2R5G7H2"/>
<protein>
    <recommendedName>
        <fullName evidence="1">Trimethylguanosine synthase</fullName>
    </recommendedName>
    <alternativeName>
        <fullName evidence="7">Cap-specific guanine-N(2) methyltransferase</fullName>
    </alternativeName>
</protein>
<dbReference type="InterPro" id="IPR019012">
    <property type="entry name" value="RNA_cap_Gua-N2-MeTrfase"/>
</dbReference>
<dbReference type="PANTHER" id="PTHR14741">
    <property type="entry name" value="S-ADENOSYLMETHIONINE-DEPENDENT METHYLTRANSFERASE RELATED"/>
    <property type="match status" value="1"/>
</dbReference>